<comment type="subcellular location">
    <subcellularLocation>
        <location evidence="1">Membrane</location>
        <topology evidence="1">Multi-pass membrane protein</topology>
    </subcellularLocation>
</comment>
<evidence type="ECO:0000256" key="1">
    <source>
        <dbReference type="ARBA" id="ARBA00004141"/>
    </source>
</evidence>
<dbReference type="InterPro" id="IPR039859">
    <property type="entry name" value="PFA4/ZDH16/20/ERF2-like"/>
</dbReference>
<dbReference type="Pfam" id="PF01529">
    <property type="entry name" value="DHHC"/>
    <property type="match status" value="1"/>
</dbReference>
<keyword evidence="5 8" id="KW-0472">Membrane</keyword>
<reference evidence="10 11" key="1">
    <citation type="submission" date="2021-02" db="EMBL/GenBank/DDBJ databases">
        <title>Porcisia hertigi Genome sequencing and assembly.</title>
        <authorList>
            <person name="Almutairi H."/>
            <person name="Gatherer D."/>
        </authorList>
    </citation>
    <scope>NUCLEOTIDE SEQUENCE [LARGE SCALE GENOMIC DNA]</scope>
    <source>
        <strain evidence="10 11">C119</strain>
    </source>
</reference>
<dbReference type="KEGG" id="phet:94288119"/>
<dbReference type="GO" id="GO:0005783">
    <property type="term" value="C:endoplasmic reticulum"/>
    <property type="evidence" value="ECO:0007669"/>
    <property type="project" value="TreeGrafter"/>
</dbReference>
<dbReference type="EC" id="2.3.1.225" evidence="8"/>
<feature type="transmembrane region" description="Helical" evidence="8">
    <location>
        <begin position="33"/>
        <end position="53"/>
    </location>
</feature>
<dbReference type="AlphaFoldDB" id="A0A836L0W7"/>
<comment type="similarity">
    <text evidence="7">Belongs to the DHHC palmitoyltransferase family. PFA5 subfamily.</text>
</comment>
<gene>
    <name evidence="10" type="ORF">JKF63_01999</name>
</gene>
<evidence type="ECO:0000256" key="7">
    <source>
        <dbReference type="ARBA" id="ARBA00038298"/>
    </source>
</evidence>
<dbReference type="PANTHER" id="PTHR22883:SF23">
    <property type="entry name" value="PALMITOYLTRANSFERASE ZDHHC6"/>
    <property type="match status" value="1"/>
</dbReference>
<comment type="caution">
    <text evidence="10">The sequence shown here is derived from an EMBL/GenBank/DDBJ whole genome shotgun (WGS) entry which is preliminary data.</text>
</comment>
<dbReference type="RefSeq" id="XP_067754199.1">
    <property type="nucleotide sequence ID" value="XM_067898042.1"/>
</dbReference>
<evidence type="ECO:0000313" key="10">
    <source>
        <dbReference type="EMBL" id="KAG5494164.1"/>
    </source>
</evidence>
<dbReference type="GO" id="GO:0005794">
    <property type="term" value="C:Golgi apparatus"/>
    <property type="evidence" value="ECO:0007669"/>
    <property type="project" value="TreeGrafter"/>
</dbReference>
<keyword evidence="3 8" id="KW-0812">Transmembrane</keyword>
<evidence type="ECO:0000256" key="4">
    <source>
        <dbReference type="ARBA" id="ARBA00022989"/>
    </source>
</evidence>
<name>A0A836L0W7_9TRYP</name>
<evidence type="ECO:0000256" key="8">
    <source>
        <dbReference type="RuleBase" id="RU079119"/>
    </source>
</evidence>
<keyword evidence="11" id="KW-1185">Reference proteome</keyword>
<dbReference type="PANTHER" id="PTHR22883">
    <property type="entry name" value="ZINC FINGER DHHC DOMAIN CONTAINING PROTEIN"/>
    <property type="match status" value="1"/>
</dbReference>
<evidence type="ECO:0000256" key="6">
    <source>
        <dbReference type="ARBA" id="ARBA00023315"/>
    </source>
</evidence>
<proteinExistence type="inferred from homology"/>
<dbReference type="OrthoDB" id="331948at2759"/>
<keyword evidence="6 8" id="KW-0012">Acyltransferase</keyword>
<dbReference type="GeneID" id="94288119"/>
<comment type="domain">
    <text evidence="8">The DHHC domain is required for palmitoyltransferase activity.</text>
</comment>
<dbReference type="Proteomes" id="UP000674318">
    <property type="component" value="Unassembled WGS sequence"/>
</dbReference>
<sequence>MNADTSPLNWQWSDGFRRTICGFNVARDCLGGLALLLCIPPAVVVHLSGVILTPTFTSTHSGTALFLEVLAELFLCIGAVVFLFLLLVADPGFTEAPTDLSCRCKKCGVEVEGFDHHCGAVGACVGKSNMCYFILFLMFAALLCALVGLQNIIFVATAIRAYRHEAGSSWTSLAALKKAALAVLSSSRTLVLIVLSGAAVTGGVYCTFLWLRYIYLAHMGLDSVRGRRRLGTRGSLSAVFSYTLHPKLSHNNFIFRRQYDLLDVSS</sequence>
<dbReference type="InterPro" id="IPR001594">
    <property type="entry name" value="Palmitoyltrfase_DHHC"/>
</dbReference>
<evidence type="ECO:0000256" key="5">
    <source>
        <dbReference type="ARBA" id="ARBA00023136"/>
    </source>
</evidence>
<feature type="transmembrane region" description="Helical" evidence="8">
    <location>
        <begin position="65"/>
        <end position="89"/>
    </location>
</feature>
<dbReference type="PROSITE" id="PS50216">
    <property type="entry name" value="DHHC"/>
    <property type="match status" value="1"/>
</dbReference>
<evidence type="ECO:0000313" key="11">
    <source>
        <dbReference type="Proteomes" id="UP000674318"/>
    </source>
</evidence>
<keyword evidence="4 8" id="KW-1133">Transmembrane helix</keyword>
<dbReference type="GO" id="GO:0019706">
    <property type="term" value="F:protein-cysteine S-palmitoyltransferase activity"/>
    <property type="evidence" value="ECO:0007669"/>
    <property type="project" value="UniProtKB-EC"/>
</dbReference>
<dbReference type="GO" id="GO:0006612">
    <property type="term" value="P:protein targeting to membrane"/>
    <property type="evidence" value="ECO:0007669"/>
    <property type="project" value="TreeGrafter"/>
</dbReference>
<evidence type="ECO:0000259" key="9">
    <source>
        <dbReference type="Pfam" id="PF01529"/>
    </source>
</evidence>
<keyword evidence="2 8" id="KW-0808">Transferase</keyword>
<accession>A0A836L0W7</accession>
<feature type="domain" description="Palmitoyltransferase DHHC" evidence="9">
    <location>
        <begin position="104"/>
        <end position="215"/>
    </location>
</feature>
<dbReference type="EMBL" id="JAFJZO010000034">
    <property type="protein sequence ID" value="KAG5494164.1"/>
    <property type="molecule type" value="Genomic_DNA"/>
</dbReference>
<organism evidence="10 11">
    <name type="scientific">Porcisia hertigi</name>
    <dbReference type="NCBI Taxonomy" id="2761500"/>
    <lineage>
        <taxon>Eukaryota</taxon>
        <taxon>Discoba</taxon>
        <taxon>Euglenozoa</taxon>
        <taxon>Kinetoplastea</taxon>
        <taxon>Metakinetoplastina</taxon>
        <taxon>Trypanosomatida</taxon>
        <taxon>Trypanosomatidae</taxon>
        <taxon>Leishmaniinae</taxon>
        <taxon>Porcisia</taxon>
    </lineage>
</organism>
<evidence type="ECO:0000256" key="3">
    <source>
        <dbReference type="ARBA" id="ARBA00022692"/>
    </source>
</evidence>
<protein>
    <recommendedName>
        <fullName evidence="8">Palmitoyltransferase</fullName>
        <ecNumber evidence="8">2.3.1.225</ecNumber>
    </recommendedName>
</protein>
<feature type="transmembrane region" description="Helical" evidence="8">
    <location>
        <begin position="132"/>
        <end position="154"/>
    </location>
</feature>
<comment type="catalytic activity">
    <reaction evidence="8">
        <text>L-cysteinyl-[protein] + hexadecanoyl-CoA = S-hexadecanoyl-L-cysteinyl-[protein] + CoA</text>
        <dbReference type="Rhea" id="RHEA:36683"/>
        <dbReference type="Rhea" id="RHEA-COMP:10131"/>
        <dbReference type="Rhea" id="RHEA-COMP:11032"/>
        <dbReference type="ChEBI" id="CHEBI:29950"/>
        <dbReference type="ChEBI" id="CHEBI:57287"/>
        <dbReference type="ChEBI" id="CHEBI:57379"/>
        <dbReference type="ChEBI" id="CHEBI:74151"/>
        <dbReference type="EC" id="2.3.1.225"/>
    </reaction>
</comment>
<evidence type="ECO:0000256" key="2">
    <source>
        <dbReference type="ARBA" id="ARBA00022679"/>
    </source>
</evidence>
<dbReference type="GO" id="GO:0016020">
    <property type="term" value="C:membrane"/>
    <property type="evidence" value="ECO:0007669"/>
    <property type="project" value="UniProtKB-SubCell"/>
</dbReference>
<feature type="transmembrane region" description="Helical" evidence="8">
    <location>
        <begin position="190"/>
        <end position="211"/>
    </location>
</feature>